<dbReference type="OrthoDB" id="430954at2"/>
<evidence type="ECO:0000313" key="3">
    <source>
        <dbReference type="Proteomes" id="UP000318453"/>
    </source>
</evidence>
<gene>
    <name evidence="2" type="ORF">FRE64_14025</name>
</gene>
<name>A0A5B8NRM6_9CHRO</name>
<sequence>MKITKKGKTLITLVSIAGIATASSSGLISQLTQSLDRAMIPKVQAEESTIRNLQQRAIPVADALAKFEAVGIVIKDGRAAVVDERKNHQALRDGVYQHEDLFLVIERGQLTSYFERGTGKLFDGDDDDDFWIEHVPGPLGPDPEPDEMPRFSVEDALQRAQPSLESRLETLQERAIPLERALARFEAVGMKIEGRRVSIIGENGVVVDQRGNRQPLRDGVYQQEDLFLVIERGQLTSYFEQGTGQLFDADDDDELFIECIGNCTGSDEMPRFQVEDALQRAQPSRGTERPLPSGL</sequence>
<dbReference type="Proteomes" id="UP000318453">
    <property type="component" value="Chromosome"/>
</dbReference>
<feature type="signal peptide" evidence="1">
    <location>
        <begin position="1"/>
        <end position="22"/>
    </location>
</feature>
<keyword evidence="3" id="KW-1185">Reference proteome</keyword>
<feature type="chain" id="PRO_5022865134" evidence="1">
    <location>
        <begin position="23"/>
        <end position="295"/>
    </location>
</feature>
<dbReference type="AlphaFoldDB" id="A0A5B8NRM6"/>
<accession>A0A5B8NRM6</accession>
<organism evidence="2 3">
    <name type="scientific">Euhalothece natronophila Z-M001</name>
    <dbReference type="NCBI Taxonomy" id="522448"/>
    <lineage>
        <taxon>Bacteria</taxon>
        <taxon>Bacillati</taxon>
        <taxon>Cyanobacteriota</taxon>
        <taxon>Cyanophyceae</taxon>
        <taxon>Oscillatoriophycideae</taxon>
        <taxon>Chroococcales</taxon>
        <taxon>Halothecacae</taxon>
        <taxon>Halothece cluster</taxon>
        <taxon>Euhalothece</taxon>
    </lineage>
</organism>
<keyword evidence="1" id="KW-0732">Signal</keyword>
<dbReference type="KEGG" id="enn:FRE64_14025"/>
<protein>
    <submittedName>
        <fullName evidence="2">Uncharacterized protein</fullName>
    </submittedName>
</protein>
<reference evidence="2 3" key="1">
    <citation type="submission" date="2019-08" db="EMBL/GenBank/DDBJ databases">
        <title>Carotenoids and Carotenoid Binding Proteins in the Halophilic Cyanobacterium Euhalothece sp. ZM00.</title>
        <authorList>
            <person name="Cho S.M."/>
            <person name="Song J.Y."/>
            <person name="Park Y.-I."/>
        </authorList>
    </citation>
    <scope>NUCLEOTIDE SEQUENCE [LARGE SCALE GENOMIC DNA]</scope>
    <source>
        <strain evidence="2 3">Z-M001</strain>
    </source>
</reference>
<dbReference type="RefSeq" id="WP_146296799.1">
    <property type="nucleotide sequence ID" value="NZ_CP042326.1"/>
</dbReference>
<dbReference type="EMBL" id="CP042326">
    <property type="protein sequence ID" value="QDZ40959.1"/>
    <property type="molecule type" value="Genomic_DNA"/>
</dbReference>
<evidence type="ECO:0000313" key="2">
    <source>
        <dbReference type="EMBL" id="QDZ40959.1"/>
    </source>
</evidence>
<proteinExistence type="predicted"/>
<evidence type="ECO:0000256" key="1">
    <source>
        <dbReference type="SAM" id="SignalP"/>
    </source>
</evidence>